<feature type="compositionally biased region" description="Low complexity" evidence="3">
    <location>
        <begin position="126"/>
        <end position="136"/>
    </location>
</feature>
<dbReference type="Gene3D" id="1.20.920.10">
    <property type="entry name" value="Bromodomain-like"/>
    <property type="match status" value="1"/>
</dbReference>
<protein>
    <recommendedName>
        <fullName evidence="4">Bromo domain-containing protein</fullName>
    </recommendedName>
</protein>
<dbReference type="AlphaFoldDB" id="A0A6U8Q6B7"/>
<evidence type="ECO:0000256" key="3">
    <source>
        <dbReference type="SAM" id="MobiDB-lite"/>
    </source>
</evidence>
<feature type="domain" description="Bromo" evidence="4">
    <location>
        <begin position="1"/>
        <end position="43"/>
    </location>
</feature>
<dbReference type="SUPFAM" id="SSF47370">
    <property type="entry name" value="Bromodomain"/>
    <property type="match status" value="1"/>
</dbReference>
<organism evidence="5">
    <name type="scientific">Emiliania huxleyi</name>
    <name type="common">Coccolithophore</name>
    <name type="synonym">Pontosphaera huxleyi</name>
    <dbReference type="NCBI Taxonomy" id="2903"/>
    <lineage>
        <taxon>Eukaryota</taxon>
        <taxon>Haptista</taxon>
        <taxon>Haptophyta</taxon>
        <taxon>Prymnesiophyceae</taxon>
        <taxon>Isochrysidales</taxon>
        <taxon>Noelaerhabdaceae</taxon>
        <taxon>Emiliania</taxon>
    </lineage>
</organism>
<dbReference type="InterPro" id="IPR001487">
    <property type="entry name" value="Bromodomain"/>
</dbReference>
<dbReference type="PRINTS" id="PR00503">
    <property type="entry name" value="BROMODOMAIN"/>
</dbReference>
<dbReference type="CDD" id="cd04369">
    <property type="entry name" value="Bromodomain"/>
    <property type="match status" value="1"/>
</dbReference>
<name>A0A6U8Q6B7_EMIHU</name>
<dbReference type="PROSITE" id="PS50014">
    <property type="entry name" value="BROMODOMAIN_2"/>
    <property type="match status" value="1"/>
</dbReference>
<evidence type="ECO:0000313" key="5">
    <source>
        <dbReference type="EMBL" id="CAE0523744.1"/>
    </source>
</evidence>
<dbReference type="PANTHER" id="PTHR45926">
    <property type="entry name" value="OSJNBA0053K19.4 PROTEIN"/>
    <property type="match status" value="1"/>
</dbReference>
<sequence>MDFSTLRKKVEGGAIRDVASLVSDLNLIFNNAMLYNPKGSDYHTMASTLKTVVAQQLAAYSSWYSEAQPAHDSPFPPLGEAAAPAEASAAAHDDADEPDEAAEEGAAGAEAGEAPAQAQRSRKRSSGSQRSGSRKR</sequence>
<dbReference type="EMBL" id="HBIR01002729">
    <property type="protein sequence ID" value="CAE0523744.1"/>
    <property type="molecule type" value="Transcribed_RNA"/>
</dbReference>
<feature type="region of interest" description="Disordered" evidence="3">
    <location>
        <begin position="65"/>
        <end position="136"/>
    </location>
</feature>
<keyword evidence="1 2" id="KW-0103">Bromodomain</keyword>
<gene>
    <name evidence="5" type="ORF">EHUX00137_LOCUS1926</name>
</gene>
<feature type="compositionally biased region" description="Acidic residues" evidence="3">
    <location>
        <begin position="94"/>
        <end position="103"/>
    </location>
</feature>
<dbReference type="InterPro" id="IPR036427">
    <property type="entry name" value="Bromodomain-like_sf"/>
</dbReference>
<evidence type="ECO:0000256" key="2">
    <source>
        <dbReference type="PROSITE-ProRule" id="PRU00035"/>
    </source>
</evidence>
<evidence type="ECO:0000256" key="1">
    <source>
        <dbReference type="ARBA" id="ARBA00023117"/>
    </source>
</evidence>
<reference evidence="5" key="1">
    <citation type="submission" date="2021-01" db="EMBL/GenBank/DDBJ databases">
        <authorList>
            <person name="Corre E."/>
            <person name="Pelletier E."/>
            <person name="Niang G."/>
            <person name="Scheremetjew M."/>
            <person name="Finn R."/>
            <person name="Kale V."/>
            <person name="Holt S."/>
            <person name="Cochrane G."/>
            <person name="Meng A."/>
            <person name="Brown T."/>
            <person name="Cohen L."/>
        </authorList>
    </citation>
    <scope>NUCLEOTIDE SEQUENCE</scope>
    <source>
        <strain evidence="5">379</strain>
    </source>
</reference>
<feature type="compositionally biased region" description="Low complexity" evidence="3">
    <location>
        <begin position="104"/>
        <end position="119"/>
    </location>
</feature>
<evidence type="ECO:0000259" key="4">
    <source>
        <dbReference type="PROSITE" id="PS50014"/>
    </source>
</evidence>
<accession>A0A6U8Q6B7</accession>
<proteinExistence type="predicted"/>
<feature type="compositionally biased region" description="Low complexity" evidence="3">
    <location>
        <begin position="79"/>
        <end position="90"/>
    </location>
</feature>
<dbReference type="Pfam" id="PF00439">
    <property type="entry name" value="Bromodomain"/>
    <property type="match status" value="1"/>
</dbReference>